<reference evidence="4" key="2">
    <citation type="submission" date="2020-02" db="EMBL/GenBank/DDBJ databases">
        <title>Unexpected conservation and global transmission of agrobacterial virulence plasmids.</title>
        <authorList>
            <person name="Weisberg A.J."/>
            <person name="Davis E.W. II"/>
            <person name="Tabima J.R."/>
            <person name="Belcher M.S."/>
            <person name="Miller M."/>
            <person name="Kuo C.-H."/>
            <person name="Loper J.E."/>
            <person name="Grunwald N.J."/>
            <person name="Putnam M.L."/>
            <person name="Chang J.H."/>
        </authorList>
    </citation>
    <scope>NUCLEOTIDE SEQUENCE</scope>
    <source>
        <strain evidence="4">W2/73</strain>
    </source>
</reference>
<evidence type="ECO:0000313" key="6">
    <source>
        <dbReference type="Proteomes" id="UP000822331"/>
    </source>
</evidence>
<dbReference type="InterPro" id="IPR011706">
    <property type="entry name" value="Cu-oxidase_C"/>
</dbReference>
<evidence type="ECO:0000313" key="4">
    <source>
        <dbReference type="EMBL" id="QTG03114.1"/>
    </source>
</evidence>
<dbReference type="PROSITE" id="PS00080">
    <property type="entry name" value="MULTICOPPER_OXIDASE2"/>
    <property type="match status" value="1"/>
</dbReference>
<dbReference type="EMBL" id="JAAMCP010000008">
    <property type="protein sequence ID" value="NTF37833.1"/>
    <property type="molecule type" value="Genomic_DNA"/>
</dbReference>
<accession>A0AAE7URT7</accession>
<dbReference type="Proteomes" id="UP000663912">
    <property type="component" value="Chromosome 2"/>
</dbReference>
<evidence type="ECO:0000313" key="5">
    <source>
        <dbReference type="Proteomes" id="UP000663912"/>
    </source>
</evidence>
<sequence>MQVSTRVRIPKDTVVVVRMRFLGWPGKTVFHCHILPHEDTGMMQNILVLGDQHHERH</sequence>
<dbReference type="GO" id="GO:0005507">
    <property type="term" value="F:copper ion binding"/>
    <property type="evidence" value="ECO:0007669"/>
    <property type="project" value="InterPro"/>
</dbReference>
<dbReference type="Proteomes" id="UP000822331">
    <property type="component" value="Unassembled WGS sequence"/>
</dbReference>
<keyword evidence="6" id="KW-1185">Reference proteome</keyword>
<dbReference type="EMBL" id="CP049207">
    <property type="protein sequence ID" value="QTG03114.1"/>
    <property type="molecule type" value="Genomic_DNA"/>
</dbReference>
<keyword evidence="1" id="KW-0479">Metal-binding</keyword>
<dbReference type="RefSeq" id="WP_083212556.1">
    <property type="nucleotide sequence ID" value="NZ_CP049207.1"/>
</dbReference>
<evidence type="ECO:0000256" key="1">
    <source>
        <dbReference type="ARBA" id="ARBA00022723"/>
    </source>
</evidence>
<dbReference type="AlphaFoldDB" id="A0AAE7URT7"/>
<evidence type="ECO:0000259" key="2">
    <source>
        <dbReference type="Pfam" id="PF07731"/>
    </source>
</evidence>
<dbReference type="Pfam" id="PF07731">
    <property type="entry name" value="Cu-oxidase_2"/>
    <property type="match status" value="1"/>
</dbReference>
<dbReference type="KEGG" id="arui:G6M88_14490"/>
<name>A0AAE7URT7_9HYPH</name>
<proteinExistence type="predicted"/>
<dbReference type="GO" id="GO:0016491">
    <property type="term" value="F:oxidoreductase activity"/>
    <property type="evidence" value="ECO:0007669"/>
    <property type="project" value="InterPro"/>
</dbReference>
<dbReference type="SUPFAM" id="SSF49503">
    <property type="entry name" value="Cupredoxins"/>
    <property type="match status" value="1"/>
</dbReference>
<organism evidence="4 5">
    <name type="scientific">Agrobacterium rubi</name>
    <dbReference type="NCBI Taxonomy" id="28099"/>
    <lineage>
        <taxon>Bacteria</taxon>
        <taxon>Pseudomonadati</taxon>
        <taxon>Pseudomonadota</taxon>
        <taxon>Alphaproteobacteria</taxon>
        <taxon>Hyphomicrobiales</taxon>
        <taxon>Rhizobiaceae</taxon>
        <taxon>Rhizobium/Agrobacterium group</taxon>
        <taxon>Agrobacterium</taxon>
    </lineage>
</organism>
<feature type="domain" description="Plastocyanin-like" evidence="2">
    <location>
        <begin position="7"/>
        <end position="48"/>
    </location>
</feature>
<gene>
    <name evidence="3" type="ORF">G6L72_14070</name>
    <name evidence="4" type="ORF">G6M88_14490</name>
</gene>
<dbReference type="InterPro" id="IPR008972">
    <property type="entry name" value="Cupredoxin"/>
</dbReference>
<protein>
    <submittedName>
        <fullName evidence="4">Multicopper oxidase domain-containing protein</fullName>
    </submittedName>
</protein>
<dbReference type="InterPro" id="IPR002355">
    <property type="entry name" value="Cu_oxidase_Cu_BS"/>
</dbReference>
<evidence type="ECO:0000313" key="3">
    <source>
        <dbReference type="EMBL" id="NTF37833.1"/>
    </source>
</evidence>
<dbReference type="Gene3D" id="2.60.40.420">
    <property type="entry name" value="Cupredoxins - blue copper proteins"/>
    <property type="match status" value="1"/>
</dbReference>
<reference evidence="3 6" key="1">
    <citation type="journal article" date="2020" name="Science">
        <title>Unexpected conservation and global transmission of agrobacterial virulence plasmids.</title>
        <authorList>
            <person name="Weisberg A.J."/>
            <person name="Davis E.W. 2nd"/>
            <person name="Tabima J."/>
            <person name="Belcher M.S."/>
            <person name="Miller M."/>
            <person name="Kuo C.H."/>
            <person name="Loper J.E."/>
            <person name="Grunwald N.J."/>
            <person name="Putnam M.L."/>
            <person name="Chang J.H."/>
        </authorList>
    </citation>
    <scope>NUCLEOTIDE SEQUENCE [LARGE SCALE GENOMIC DNA]</scope>
    <source>
        <strain evidence="3 6">A19/93</strain>
    </source>
</reference>